<reference evidence="2" key="1">
    <citation type="submission" date="2022-11" db="UniProtKB">
        <authorList>
            <consortium name="WormBaseParasite"/>
        </authorList>
    </citation>
    <scope>IDENTIFICATION</scope>
</reference>
<proteinExistence type="predicted"/>
<sequence length="102" mass="11159">MQTCIATLIRKRISDYGIDFGTIKKIHNLKNLKKSNAFLMSISKAHTDSVIRNPSFSPNPPKKCGPPSASACIHNPPSASAGGFRRSVIPCALRLRSHFNLL</sequence>
<evidence type="ECO:0000313" key="2">
    <source>
        <dbReference type="WBParaSite" id="nRc.2.0.1.t43696-RA"/>
    </source>
</evidence>
<evidence type="ECO:0000313" key="1">
    <source>
        <dbReference type="Proteomes" id="UP000887565"/>
    </source>
</evidence>
<accession>A0A915KY03</accession>
<name>A0A915KY03_ROMCU</name>
<keyword evidence="1" id="KW-1185">Reference proteome</keyword>
<protein>
    <submittedName>
        <fullName evidence="2">Uncharacterized protein</fullName>
    </submittedName>
</protein>
<dbReference type="WBParaSite" id="nRc.2.0.1.t43696-RA">
    <property type="protein sequence ID" value="nRc.2.0.1.t43696-RA"/>
    <property type="gene ID" value="nRc.2.0.1.g43696"/>
</dbReference>
<organism evidence="1 2">
    <name type="scientific">Romanomermis culicivorax</name>
    <name type="common">Nematode worm</name>
    <dbReference type="NCBI Taxonomy" id="13658"/>
    <lineage>
        <taxon>Eukaryota</taxon>
        <taxon>Metazoa</taxon>
        <taxon>Ecdysozoa</taxon>
        <taxon>Nematoda</taxon>
        <taxon>Enoplea</taxon>
        <taxon>Dorylaimia</taxon>
        <taxon>Mermithida</taxon>
        <taxon>Mermithoidea</taxon>
        <taxon>Mermithidae</taxon>
        <taxon>Romanomermis</taxon>
    </lineage>
</organism>
<dbReference type="AlphaFoldDB" id="A0A915KY03"/>
<dbReference type="Proteomes" id="UP000887565">
    <property type="component" value="Unplaced"/>
</dbReference>